<feature type="binding site" evidence="4">
    <location>
        <position position="191"/>
    </location>
    <ligand>
        <name>substrate</name>
    </ligand>
</feature>
<dbReference type="SUPFAM" id="SSF51556">
    <property type="entry name" value="Metallo-dependent hydrolases"/>
    <property type="match status" value="1"/>
</dbReference>
<evidence type="ECO:0000259" key="5">
    <source>
        <dbReference type="Pfam" id="PF01979"/>
    </source>
</evidence>
<feature type="domain" description="Amidohydrolase-related" evidence="5">
    <location>
        <begin position="61"/>
        <end position="410"/>
    </location>
</feature>
<comment type="catalytic activity">
    <reaction evidence="4">
        <text>S-adenosyl-L-homocysteine + H2O + H(+) = S-inosyl-L-homocysteine + NH4(+)</text>
        <dbReference type="Rhea" id="RHEA:20716"/>
        <dbReference type="ChEBI" id="CHEBI:15377"/>
        <dbReference type="ChEBI" id="CHEBI:15378"/>
        <dbReference type="ChEBI" id="CHEBI:28938"/>
        <dbReference type="ChEBI" id="CHEBI:57856"/>
        <dbReference type="ChEBI" id="CHEBI:57985"/>
        <dbReference type="EC" id="3.5.4.28"/>
    </reaction>
</comment>
<dbReference type="InterPro" id="IPR050287">
    <property type="entry name" value="MTA/SAH_deaminase"/>
</dbReference>
<comment type="caution">
    <text evidence="4">Lacks conserved residue(s) required for the propagation of feature annotation.</text>
</comment>
<dbReference type="InterPro" id="IPR011059">
    <property type="entry name" value="Metal-dep_hydrolase_composite"/>
</dbReference>
<feature type="binding site" evidence="4">
    <location>
        <position position="99"/>
    </location>
    <ligand>
        <name>substrate</name>
    </ligand>
</feature>
<dbReference type="CDD" id="cd01298">
    <property type="entry name" value="ATZ_TRZ_like"/>
    <property type="match status" value="1"/>
</dbReference>
<evidence type="ECO:0000256" key="1">
    <source>
        <dbReference type="ARBA" id="ARBA00022723"/>
    </source>
</evidence>
<dbReference type="InterPro" id="IPR032466">
    <property type="entry name" value="Metal_Hydrolase"/>
</dbReference>
<dbReference type="PANTHER" id="PTHR43794:SF11">
    <property type="entry name" value="AMIDOHYDROLASE-RELATED DOMAIN-CONTAINING PROTEIN"/>
    <property type="match status" value="1"/>
</dbReference>
<dbReference type="GO" id="GO:0050270">
    <property type="term" value="F:S-adenosylhomocysteine deaminase activity"/>
    <property type="evidence" value="ECO:0007669"/>
    <property type="project" value="UniProtKB-UniRule"/>
</dbReference>
<organism evidence="6">
    <name type="scientific">uncultured Desulfobacterium sp</name>
    <dbReference type="NCBI Taxonomy" id="201089"/>
    <lineage>
        <taxon>Bacteria</taxon>
        <taxon>Pseudomonadati</taxon>
        <taxon>Thermodesulfobacteriota</taxon>
        <taxon>Desulfobacteria</taxon>
        <taxon>Desulfobacterales</taxon>
        <taxon>Desulfobacteriaceae</taxon>
        <taxon>Desulfobacterium</taxon>
        <taxon>environmental samples</taxon>
    </lineage>
</organism>
<dbReference type="PANTHER" id="PTHR43794">
    <property type="entry name" value="AMINOHYDROLASE SSNA-RELATED"/>
    <property type="match status" value="1"/>
</dbReference>
<evidence type="ECO:0000256" key="4">
    <source>
        <dbReference type="HAMAP-Rule" id="MF_01281"/>
    </source>
</evidence>
<keyword evidence="1 4" id="KW-0479">Metal-binding</keyword>
<dbReference type="EMBL" id="FR695874">
    <property type="protein sequence ID" value="CBX30048.1"/>
    <property type="molecule type" value="Genomic_DNA"/>
</dbReference>
<comment type="function">
    <text evidence="4">Catalyzes the deamination of 5-methylthioadenosine and S-adenosyl-L-homocysteine into 5-methylthioinosine and S-inosyl-L-homocysteine, respectively. Is also able to deaminate adenosine.</text>
</comment>
<feature type="binding site" evidence="4">
    <location>
        <position position="306"/>
    </location>
    <ligand>
        <name>Zn(2+)</name>
        <dbReference type="ChEBI" id="CHEBI:29105"/>
    </ligand>
</feature>
<dbReference type="Gene3D" id="2.30.40.10">
    <property type="entry name" value="Urease, subunit C, domain 1"/>
    <property type="match status" value="1"/>
</dbReference>
<keyword evidence="2 4" id="KW-0378">Hydrolase</keyword>
<feature type="binding site" evidence="4">
    <location>
        <position position="306"/>
    </location>
    <ligand>
        <name>substrate</name>
    </ligand>
</feature>
<sequence>MNEFSADLLIINGTLVLMDRDNTIIRNGAVAVKKDLIAAAGKAEELADYKATRTIDANGGIIMPGLVNAHTHASMAIFRGLADDLPLMTWLNDHIFPAESKLSPERVYDGALLACAEMIQSGITSFCDMYLFEDYVAQAALDAGMRAVVGEVLYDFPSPNYGPIEKGFLYTKMLIEKYRDNPLIKIAVEPHSTYLCAPTLLKKASLLAKENDLLLVIHVAETKSEVSQIKEKYGLTPVGFLEDTGVLSSNLLACHCVHLTDDDILLLKKYDVKVAHNPESNMKLASGIAPVPKLLKQEICTAIGTDGCASNNNLDIFHEMSLAAKLGKISTFDPSAMNAESVLKMATIDGAKALGISDIAGSIEVGKKADIIIIDTVKPHLTPMYNPVSGLVYAARASDVTTSVINGRIVMENGNMLSINVKTAAEKVRSIAQEIV</sequence>
<keyword evidence="3 4" id="KW-0862">Zinc</keyword>
<dbReference type="EC" id="3.5.4.28" evidence="4"/>
<dbReference type="SUPFAM" id="SSF51338">
    <property type="entry name" value="Composite domain of metallo-dependent hydrolases"/>
    <property type="match status" value="1"/>
</dbReference>
<comment type="catalytic activity">
    <reaction evidence="4">
        <text>S-methyl-5'-thioadenosine + H2O + H(+) = S-methyl-5'-thioinosine + NH4(+)</text>
        <dbReference type="Rhea" id="RHEA:25025"/>
        <dbReference type="ChEBI" id="CHEBI:15377"/>
        <dbReference type="ChEBI" id="CHEBI:15378"/>
        <dbReference type="ChEBI" id="CHEBI:17509"/>
        <dbReference type="ChEBI" id="CHEBI:28938"/>
        <dbReference type="ChEBI" id="CHEBI:48595"/>
        <dbReference type="EC" id="3.5.4.31"/>
    </reaction>
</comment>
<reference evidence="6" key="1">
    <citation type="journal article" date="2011" name="Environ. Microbiol.">
        <title>Genomic insights into the metabolic potential of the polycyclic aromatic hydrocarbon degrading sulfate-reducing Deltaproteobacterium N47.</title>
        <authorList>
            <person name="Bergmann F."/>
            <person name="Selesi D."/>
            <person name="Weinmaier T."/>
            <person name="Tischler P."/>
            <person name="Rattei T."/>
            <person name="Meckenstock R.U."/>
        </authorList>
    </citation>
    <scope>NUCLEOTIDE SEQUENCE</scope>
</reference>
<protein>
    <recommendedName>
        <fullName evidence="4">5-methylthioadenosine/S-adenosylhomocysteine deaminase</fullName>
        <shortName evidence="4">MTA/SAH deaminase</shortName>
        <ecNumber evidence="4">3.5.4.28</ecNumber>
        <ecNumber evidence="4">3.5.4.31</ecNumber>
    </recommendedName>
</protein>
<feature type="binding site" evidence="4">
    <location>
        <position position="218"/>
    </location>
    <ligand>
        <name>Zn(2+)</name>
        <dbReference type="ChEBI" id="CHEBI:29105"/>
    </ligand>
</feature>
<comment type="cofactor">
    <cofactor evidence="4">
        <name>Zn(2+)</name>
        <dbReference type="ChEBI" id="CHEBI:29105"/>
    </cofactor>
    <text evidence="4">Binds 1 zinc ion per subunit.</text>
</comment>
<feature type="binding site" evidence="4">
    <location>
        <position position="221"/>
    </location>
    <ligand>
        <name>substrate</name>
    </ligand>
</feature>
<dbReference type="InterPro" id="IPR023512">
    <property type="entry name" value="Deaminase_MtaD/DadD"/>
</dbReference>
<dbReference type="Gene3D" id="3.20.20.140">
    <property type="entry name" value="Metal-dependent hydrolases"/>
    <property type="match status" value="1"/>
</dbReference>
<dbReference type="HAMAP" id="MF_01281">
    <property type="entry name" value="MTA_SAH_deamin"/>
    <property type="match status" value="1"/>
</dbReference>
<proteinExistence type="inferred from homology"/>
<feature type="binding site" evidence="4">
    <location>
        <position position="72"/>
    </location>
    <ligand>
        <name>Zn(2+)</name>
        <dbReference type="ChEBI" id="CHEBI:29105"/>
    </ligand>
</feature>
<dbReference type="InterPro" id="IPR006680">
    <property type="entry name" value="Amidohydro-rel"/>
</dbReference>
<evidence type="ECO:0000313" key="6">
    <source>
        <dbReference type="EMBL" id="CBX30048.1"/>
    </source>
</evidence>
<accession>E1YIK1</accession>
<dbReference type="FunFam" id="3.20.20.140:FF:000014">
    <property type="entry name" value="5-methylthioadenosine/S-adenosylhomocysteine deaminase"/>
    <property type="match status" value="1"/>
</dbReference>
<name>E1YIK1_9BACT</name>
<gene>
    <name evidence="4" type="primary">mtaD</name>
    <name evidence="6" type="ORF">N47_D28570</name>
</gene>
<dbReference type="Pfam" id="PF01979">
    <property type="entry name" value="Amidohydro_1"/>
    <property type="match status" value="1"/>
</dbReference>
<evidence type="ECO:0000256" key="3">
    <source>
        <dbReference type="ARBA" id="ARBA00022833"/>
    </source>
</evidence>
<dbReference type="GO" id="GO:0090614">
    <property type="term" value="F:5'-methylthioadenosine deaminase activity"/>
    <property type="evidence" value="ECO:0007669"/>
    <property type="project" value="UniProtKB-UniRule"/>
</dbReference>
<comment type="similarity">
    <text evidence="4">Belongs to the metallo-dependent hydrolases superfamily. MTA/SAH deaminase family.</text>
</comment>
<dbReference type="EC" id="3.5.4.31" evidence="4"/>
<dbReference type="AlphaFoldDB" id="E1YIK1"/>
<dbReference type="GO" id="GO:0046872">
    <property type="term" value="F:metal ion binding"/>
    <property type="evidence" value="ECO:0007669"/>
    <property type="project" value="UniProtKB-KW"/>
</dbReference>
<feature type="binding site" evidence="4">
    <location>
        <position position="70"/>
    </location>
    <ligand>
        <name>Zn(2+)</name>
        <dbReference type="ChEBI" id="CHEBI:29105"/>
    </ligand>
</feature>
<evidence type="ECO:0000256" key="2">
    <source>
        <dbReference type="ARBA" id="ARBA00022801"/>
    </source>
</evidence>